<feature type="transmembrane region" description="Helical" evidence="2">
    <location>
        <begin position="168"/>
        <end position="187"/>
    </location>
</feature>
<accession>A0AA36NHP9</accession>
<name>A0AA36NHP9_9DINO</name>
<evidence type="ECO:0000313" key="4">
    <source>
        <dbReference type="Proteomes" id="UP001178507"/>
    </source>
</evidence>
<proteinExistence type="predicted"/>
<dbReference type="SUPFAM" id="SSF52200">
    <property type="entry name" value="Toll/Interleukin receptor TIR domain"/>
    <property type="match status" value="1"/>
</dbReference>
<organism evidence="3 4">
    <name type="scientific">Effrenium voratum</name>
    <dbReference type="NCBI Taxonomy" id="2562239"/>
    <lineage>
        <taxon>Eukaryota</taxon>
        <taxon>Sar</taxon>
        <taxon>Alveolata</taxon>
        <taxon>Dinophyceae</taxon>
        <taxon>Suessiales</taxon>
        <taxon>Symbiodiniaceae</taxon>
        <taxon>Effrenium</taxon>
    </lineage>
</organism>
<dbReference type="Gene3D" id="3.40.50.10140">
    <property type="entry name" value="Toll/interleukin-1 receptor homology (TIR) domain"/>
    <property type="match status" value="1"/>
</dbReference>
<feature type="transmembrane region" description="Helical" evidence="2">
    <location>
        <begin position="489"/>
        <end position="513"/>
    </location>
</feature>
<sequence length="524" mass="59340">MVCDYCDKCQESEQIVNIQVQVPSDFYPGRSSPQDVDDTSVDGTLETPSPVSDIHLSLDLEDSTLLRATRLVHVLEGRGKHLKANSLARDFSAEEATVLINKSHNVEQIDVFISHCWQDHHTPKVFALLIHSNLRAAVCISAIVACISASLCRIGVLPKIRQSDGFAFFPWALLFGSSTFFLILMTWHRVRDRCSFSTQYFLDKFCVHQEDDTLKERGVRSFAAFVAASDRMVLLWSPTYFTRLWCTLEMAAMVKVAGSRGLRMDLIPLQLAKVSIYSWLVQAIIYFMVQANRLADAPIPDFPFVVAVVFVGGYFMAMTLREYARDRKALEQQLSTFSMEEALCSSPRDRRWIERTMKRWFADMDVCNKHIQQGVRAQVMALLGPEAHYATSLACPTFLINVFNEADYVAGQHYDERTSERAAAATGWAAFILIVLPLIYKICFAFAEKRSSRKMEMVVNIALSAFVVLCIGAVFHTCFQWASKGVLEQWTWVVPIALLLMALWLQRASFCFARCSNMGQSKRT</sequence>
<protein>
    <recommendedName>
        <fullName evidence="5">TIR domain-containing protein</fullName>
    </recommendedName>
</protein>
<dbReference type="InterPro" id="IPR035897">
    <property type="entry name" value="Toll_tir_struct_dom_sf"/>
</dbReference>
<feature type="transmembrane region" description="Helical" evidence="2">
    <location>
        <begin position="134"/>
        <end position="156"/>
    </location>
</feature>
<dbReference type="AlphaFoldDB" id="A0AA36NHP9"/>
<reference evidence="3" key="1">
    <citation type="submission" date="2023-08" db="EMBL/GenBank/DDBJ databases">
        <authorList>
            <person name="Chen Y."/>
            <person name="Shah S."/>
            <person name="Dougan E. K."/>
            <person name="Thang M."/>
            <person name="Chan C."/>
        </authorList>
    </citation>
    <scope>NUCLEOTIDE SEQUENCE</scope>
</reference>
<comment type="caution">
    <text evidence="3">The sequence shown here is derived from an EMBL/GenBank/DDBJ whole genome shotgun (WGS) entry which is preliminary data.</text>
</comment>
<dbReference type="Proteomes" id="UP001178507">
    <property type="component" value="Unassembled WGS sequence"/>
</dbReference>
<feature type="transmembrane region" description="Helical" evidence="2">
    <location>
        <begin position="423"/>
        <end position="446"/>
    </location>
</feature>
<keyword evidence="2" id="KW-1133">Transmembrane helix</keyword>
<keyword evidence="2" id="KW-0812">Transmembrane</keyword>
<evidence type="ECO:0000313" key="3">
    <source>
        <dbReference type="EMBL" id="CAJ1407572.1"/>
    </source>
</evidence>
<keyword evidence="4" id="KW-1185">Reference proteome</keyword>
<feature type="region of interest" description="Disordered" evidence="1">
    <location>
        <begin position="26"/>
        <end position="46"/>
    </location>
</feature>
<gene>
    <name evidence="3" type="ORF">EVOR1521_LOCUS29224</name>
</gene>
<evidence type="ECO:0000256" key="1">
    <source>
        <dbReference type="SAM" id="MobiDB-lite"/>
    </source>
</evidence>
<feature type="transmembrane region" description="Helical" evidence="2">
    <location>
        <begin position="458"/>
        <end position="483"/>
    </location>
</feature>
<feature type="transmembrane region" description="Helical" evidence="2">
    <location>
        <begin position="301"/>
        <end position="320"/>
    </location>
</feature>
<feature type="transmembrane region" description="Helical" evidence="2">
    <location>
        <begin position="379"/>
        <end position="403"/>
    </location>
</feature>
<dbReference type="EMBL" id="CAUJNA010003677">
    <property type="protein sequence ID" value="CAJ1407572.1"/>
    <property type="molecule type" value="Genomic_DNA"/>
</dbReference>
<keyword evidence="2" id="KW-0472">Membrane</keyword>
<evidence type="ECO:0008006" key="5">
    <source>
        <dbReference type="Google" id="ProtNLM"/>
    </source>
</evidence>
<evidence type="ECO:0000256" key="2">
    <source>
        <dbReference type="SAM" id="Phobius"/>
    </source>
</evidence>
<feature type="transmembrane region" description="Helical" evidence="2">
    <location>
        <begin position="271"/>
        <end position="289"/>
    </location>
</feature>